<dbReference type="PANTHER" id="PTHR43095:SF3">
    <property type="entry name" value="L-XYLULOSE_3-KETO-L-GULONATE KINASE"/>
    <property type="match status" value="1"/>
</dbReference>
<dbReference type="InterPro" id="IPR018484">
    <property type="entry name" value="FGGY_N"/>
</dbReference>
<evidence type="ECO:0000259" key="6">
    <source>
        <dbReference type="Pfam" id="PF02782"/>
    </source>
</evidence>
<dbReference type="InterPro" id="IPR018483">
    <property type="entry name" value="Carb_kinase_FGGY_CS"/>
</dbReference>
<evidence type="ECO:0000256" key="3">
    <source>
        <dbReference type="ARBA" id="ARBA00022777"/>
    </source>
</evidence>
<evidence type="ECO:0000256" key="1">
    <source>
        <dbReference type="ARBA" id="ARBA00009156"/>
    </source>
</evidence>
<dbReference type="STRING" id="156980.SAMN04489745_0679"/>
<evidence type="ECO:0000313" key="8">
    <source>
        <dbReference type="Proteomes" id="UP000182652"/>
    </source>
</evidence>
<evidence type="ECO:0000313" key="7">
    <source>
        <dbReference type="EMBL" id="SEB58725.1"/>
    </source>
</evidence>
<gene>
    <name evidence="7" type="ORF">SAMN04489745_0679</name>
</gene>
<dbReference type="EMBL" id="FNSN01000003">
    <property type="protein sequence ID" value="SEB58725.1"/>
    <property type="molecule type" value="Genomic_DNA"/>
</dbReference>
<dbReference type="GO" id="GO:0005975">
    <property type="term" value="P:carbohydrate metabolic process"/>
    <property type="evidence" value="ECO:0007669"/>
    <property type="project" value="InterPro"/>
</dbReference>
<dbReference type="InterPro" id="IPR000577">
    <property type="entry name" value="Carb_kinase_FGGY"/>
</dbReference>
<dbReference type="InterPro" id="IPR050406">
    <property type="entry name" value="FGGY_Carb_Kinase"/>
</dbReference>
<comment type="similarity">
    <text evidence="1 4">Belongs to the FGGY kinase family.</text>
</comment>
<keyword evidence="8" id="KW-1185">Reference proteome</keyword>
<dbReference type="SUPFAM" id="SSF53067">
    <property type="entry name" value="Actin-like ATPase domain"/>
    <property type="match status" value="2"/>
</dbReference>
<proteinExistence type="inferred from homology"/>
<reference evidence="7 8" key="1">
    <citation type="submission" date="2016-10" db="EMBL/GenBank/DDBJ databases">
        <authorList>
            <person name="de Groot N.N."/>
        </authorList>
    </citation>
    <scope>NUCLEOTIDE SEQUENCE [LARGE SCALE GENOMIC DNA]</scope>
    <source>
        <strain evidence="7 8">DSM 10495</strain>
    </source>
</reference>
<dbReference type="PROSITE" id="PS00445">
    <property type="entry name" value="FGGY_KINASES_2"/>
    <property type="match status" value="1"/>
</dbReference>
<dbReference type="InterPro" id="IPR018485">
    <property type="entry name" value="FGGY_C"/>
</dbReference>
<feature type="domain" description="Carbohydrate kinase FGGY N-terminal" evidence="5">
    <location>
        <begin position="8"/>
        <end position="253"/>
    </location>
</feature>
<sequence>MALSSARYFLGLDAGQTFTKAVLFTEDGRQVARGAASVATSSPRASWQERDLEDVWRAAAEAIRECLVSAGVVGAQVAGVGVCGHNDGAYLVDDDGAPTRAAILATDSRAVAEAAELGEGARGAAALAATGQIPAPYSPSALLLWLERHEPETLAKTRWYLFCKDWLRFRLTGEIATDPSEASASFTGLHEQEWSDEALRIYGLGAYRELLPPLRASSAVAGHVTRAAAEETGLAPGTPVVTGAHDVDAAALGIGAIEVGSLSVVMGTFSINQVVWDAPVGDPRWQARSFLERGRWLHMSTSPSSASNFEWAMRNWGGGADYAEVIEAARLLDPAAYREAPHFLPYLYGAPLGHGADGAQLSGLRGSHDRHDVFRAVLEGVAHQHRWHVDALRSAFTFSGAARLCGGGAKSEPWTQLMSDVLNVPLEVTDSTEAGARGAALLAAIGVGAYSGLTEAAVAAVTVVRRHEPQHHWGSVLDDRYAEFLTLMR</sequence>
<evidence type="ECO:0000259" key="5">
    <source>
        <dbReference type="Pfam" id="PF00370"/>
    </source>
</evidence>
<dbReference type="PIRSF" id="PIRSF000538">
    <property type="entry name" value="GlpK"/>
    <property type="match status" value="1"/>
</dbReference>
<dbReference type="Pfam" id="PF02782">
    <property type="entry name" value="FGGY_C"/>
    <property type="match status" value="1"/>
</dbReference>
<dbReference type="AlphaFoldDB" id="A0A1H4KKU6"/>
<name>A0A1H4KKU6_9MICC</name>
<dbReference type="GO" id="GO:0016773">
    <property type="term" value="F:phosphotransferase activity, alcohol group as acceptor"/>
    <property type="evidence" value="ECO:0007669"/>
    <property type="project" value="InterPro"/>
</dbReference>
<organism evidence="7 8">
    <name type="scientific">Arthrobacter woluwensis</name>
    <dbReference type="NCBI Taxonomy" id="156980"/>
    <lineage>
        <taxon>Bacteria</taxon>
        <taxon>Bacillati</taxon>
        <taxon>Actinomycetota</taxon>
        <taxon>Actinomycetes</taxon>
        <taxon>Micrococcales</taxon>
        <taxon>Micrococcaceae</taxon>
        <taxon>Arthrobacter</taxon>
    </lineage>
</organism>
<dbReference type="GO" id="GO:0016301">
    <property type="term" value="F:kinase activity"/>
    <property type="evidence" value="ECO:0007669"/>
    <property type="project" value="UniProtKB-KW"/>
</dbReference>
<feature type="domain" description="Carbohydrate kinase FGGY C-terminal" evidence="6">
    <location>
        <begin position="289"/>
        <end position="445"/>
    </location>
</feature>
<dbReference type="InterPro" id="IPR043129">
    <property type="entry name" value="ATPase_NBD"/>
</dbReference>
<dbReference type="CDD" id="cd07802">
    <property type="entry name" value="ASKHA_NBD_FGGY_EcLyxK-like"/>
    <property type="match status" value="1"/>
</dbReference>
<dbReference type="Gene3D" id="3.30.420.40">
    <property type="match status" value="2"/>
</dbReference>
<keyword evidence="2 4" id="KW-0808">Transferase</keyword>
<dbReference type="RefSeq" id="WP_066214038.1">
    <property type="nucleotide sequence ID" value="NZ_FNSN01000003.1"/>
</dbReference>
<evidence type="ECO:0000256" key="2">
    <source>
        <dbReference type="ARBA" id="ARBA00022679"/>
    </source>
</evidence>
<accession>A0A1H4KKU6</accession>
<protein>
    <submittedName>
        <fullName evidence="7">L-xylulokinase</fullName>
    </submittedName>
</protein>
<evidence type="ECO:0000256" key="4">
    <source>
        <dbReference type="RuleBase" id="RU003733"/>
    </source>
</evidence>
<keyword evidence="3 4" id="KW-0418">Kinase</keyword>
<dbReference type="PANTHER" id="PTHR43095">
    <property type="entry name" value="SUGAR KINASE"/>
    <property type="match status" value="1"/>
</dbReference>
<dbReference type="Proteomes" id="UP000182652">
    <property type="component" value="Unassembled WGS sequence"/>
</dbReference>
<dbReference type="Pfam" id="PF00370">
    <property type="entry name" value="FGGY_N"/>
    <property type="match status" value="1"/>
</dbReference>